<sequence length="742" mass="83821">MIESIHIKNVATYGKTSEVMNDLSKWNFIFGSNGSGKTTITRVIANESDFPTCEVKWKGGTRLEPMVYNRDFVTHNFNQSTELKGIFTLGEKNVATLEKIVAVRGDLNTITKKIESLSLQLNGVNGLGGKKAELATLEDLFKNKCWSAFSKYKSKLDQAFEGVRNSKDNFRDKVLRERNNHAELKSLAELEERAKTIFGLAPVVEQSIATINAVAVIAHESNHILKKRVLGKSDVDIAAMIKKLGNSDWVREGRTFFAENDSICPFCQQTTEEAFAKSLNEYFDDAFEADSNAIEELITKYKSDSERLQQQVASIIANPSKLLDVEKLKAEKELLDSKITINIQKLASKKKEPSQIIELESITNIVSTIEALISTANTYVTTHNKTVTNLTQEKRILTAQVWKYLLEKELKIDLADYDVKKAALEKAIEGLTTSLSTETASKKAKDKEIQNLEKDTTSIQPTIDEINKLLASFGFRGFSLAKADNGKSYILIRKDSSDAKESLSEGEKTFVTFLYFYHLLKGGHSESGTTSDRIVVFDDPVSSLDSDILFVVSSLIKGLFDEVKSGQGQIKQVFVFTHNVYFHKEVTFQPKRDKKKKLNDESFWIVRKPDLFSKLKKYDLNPIKTSYELLWAQVREAERSKLTIQNTLRRILENYFKILGGIDPDQICEHFEGKDKFICKSLFSWVNDGSHSAFDDLYESIDDTVVEAYLSVFKTIFVREGHLAHYEMMMGETEVNMDGAVA</sequence>
<dbReference type="EMBL" id="OCMU01000004">
    <property type="protein sequence ID" value="SOD22803.1"/>
    <property type="molecule type" value="Genomic_DNA"/>
</dbReference>
<dbReference type="Gene3D" id="3.40.50.300">
    <property type="entry name" value="P-loop containing nucleotide triphosphate hydrolases"/>
    <property type="match status" value="2"/>
</dbReference>
<dbReference type="AlphaFoldDB" id="A0A286ALM3"/>
<feature type="domain" description="Protein CR006 P-loop" evidence="1">
    <location>
        <begin position="9"/>
        <end position="717"/>
    </location>
</feature>
<dbReference type="Proteomes" id="UP000219335">
    <property type="component" value="Unassembled WGS sequence"/>
</dbReference>
<name>A0A286ALM3_9PROT</name>
<organism evidence="2 3">
    <name type="scientific">Nitrosomonas ureae</name>
    <dbReference type="NCBI Taxonomy" id="44577"/>
    <lineage>
        <taxon>Bacteria</taxon>
        <taxon>Pseudomonadati</taxon>
        <taxon>Pseudomonadota</taxon>
        <taxon>Betaproteobacteria</taxon>
        <taxon>Nitrosomonadales</taxon>
        <taxon>Nitrosomonadaceae</taxon>
        <taxon>Nitrosomonas</taxon>
    </lineage>
</organism>
<dbReference type="InterPro" id="IPR026866">
    <property type="entry name" value="CR006_AAA"/>
</dbReference>
<reference evidence="2 3" key="1">
    <citation type="submission" date="2017-09" db="EMBL/GenBank/DDBJ databases">
        <authorList>
            <person name="Ehlers B."/>
            <person name="Leendertz F.H."/>
        </authorList>
    </citation>
    <scope>NUCLEOTIDE SEQUENCE [LARGE SCALE GENOMIC DNA]</scope>
    <source>
        <strain evidence="2 3">Nm42</strain>
    </source>
</reference>
<dbReference type="PANTHER" id="PTHR32182:SF22">
    <property type="entry name" value="ATP-DEPENDENT ENDONUCLEASE, OLD FAMILY-RELATED"/>
    <property type="match status" value="1"/>
</dbReference>
<dbReference type="GO" id="GO:0006302">
    <property type="term" value="P:double-strand break repair"/>
    <property type="evidence" value="ECO:0007669"/>
    <property type="project" value="TreeGrafter"/>
</dbReference>
<accession>A0A286ALM3</accession>
<dbReference type="SUPFAM" id="SSF52540">
    <property type="entry name" value="P-loop containing nucleoside triphosphate hydrolases"/>
    <property type="match status" value="1"/>
</dbReference>
<dbReference type="GO" id="GO:0000731">
    <property type="term" value="P:DNA synthesis involved in DNA repair"/>
    <property type="evidence" value="ECO:0007669"/>
    <property type="project" value="TreeGrafter"/>
</dbReference>
<proteinExistence type="predicted"/>
<dbReference type="RefSeq" id="WP_097107623.1">
    <property type="nucleotide sequence ID" value="NZ_OCMU01000004.1"/>
</dbReference>
<protein>
    <submittedName>
        <fullName evidence="2">Wobble nucleotide-excising tRNase</fullName>
    </submittedName>
</protein>
<evidence type="ECO:0000259" key="1">
    <source>
        <dbReference type="Pfam" id="PF13166"/>
    </source>
</evidence>
<gene>
    <name evidence="2" type="ORF">SAMN06297164_3594</name>
</gene>
<dbReference type="InterPro" id="IPR027417">
    <property type="entry name" value="P-loop_NTPase"/>
</dbReference>
<evidence type="ECO:0000313" key="2">
    <source>
        <dbReference type="EMBL" id="SOD22803.1"/>
    </source>
</evidence>
<dbReference type="PANTHER" id="PTHR32182">
    <property type="entry name" value="DNA REPLICATION AND REPAIR PROTEIN RECF"/>
    <property type="match status" value="1"/>
</dbReference>
<evidence type="ECO:0000313" key="3">
    <source>
        <dbReference type="Proteomes" id="UP000219335"/>
    </source>
</evidence>
<dbReference type="Pfam" id="PF13166">
    <property type="entry name" value="AAA_13"/>
    <property type="match status" value="1"/>
</dbReference>